<evidence type="ECO:0000313" key="3">
    <source>
        <dbReference type="EMBL" id="OXB06688.1"/>
    </source>
</evidence>
<dbReference type="SUPFAM" id="SSF56935">
    <property type="entry name" value="Porins"/>
    <property type="match status" value="1"/>
</dbReference>
<gene>
    <name evidence="3" type="ORF">B0A81_13225</name>
</gene>
<feature type="region of interest" description="Disordered" evidence="1">
    <location>
        <begin position="583"/>
        <end position="603"/>
    </location>
</feature>
<dbReference type="PROSITE" id="PS51468">
    <property type="entry name" value="VIT"/>
    <property type="match status" value="1"/>
</dbReference>
<dbReference type="Pfam" id="PF08487">
    <property type="entry name" value="VIT"/>
    <property type="match status" value="1"/>
</dbReference>
<dbReference type="InterPro" id="IPR011990">
    <property type="entry name" value="TPR-like_helical_dom_sf"/>
</dbReference>
<protein>
    <submittedName>
        <fullName evidence="3">TonB-dependent receptor</fullName>
    </submittedName>
</protein>
<proteinExistence type="predicted"/>
<dbReference type="InterPro" id="IPR019220">
    <property type="entry name" value="DUF2135"/>
</dbReference>
<reference evidence="3 4" key="1">
    <citation type="submission" date="2016-11" db="EMBL/GenBank/DDBJ databases">
        <title>Whole genomes of Flavobacteriaceae.</title>
        <authorList>
            <person name="Stine C."/>
            <person name="Li C."/>
            <person name="Tadesse D."/>
        </authorList>
    </citation>
    <scope>NUCLEOTIDE SEQUENCE [LARGE SCALE GENOMIC DNA]</scope>
    <source>
        <strain evidence="3 4">CCUG 60112</strain>
    </source>
</reference>
<dbReference type="NCBIfam" id="TIGR04057">
    <property type="entry name" value="SusC_RagA_signa"/>
    <property type="match status" value="1"/>
</dbReference>
<dbReference type="Gene3D" id="2.170.130.10">
    <property type="entry name" value="TonB-dependent receptor, plug domain"/>
    <property type="match status" value="1"/>
</dbReference>
<organism evidence="3 4">
    <name type="scientific">Flavobacterium plurextorum</name>
    <dbReference type="NCBI Taxonomy" id="1114867"/>
    <lineage>
        <taxon>Bacteria</taxon>
        <taxon>Pseudomonadati</taxon>
        <taxon>Bacteroidota</taxon>
        <taxon>Flavobacteriia</taxon>
        <taxon>Flavobacteriales</taxon>
        <taxon>Flavobacteriaceae</taxon>
        <taxon>Flavobacterium</taxon>
    </lineage>
</organism>
<dbReference type="InterPro" id="IPR037066">
    <property type="entry name" value="Plug_dom_sf"/>
</dbReference>
<dbReference type="InterPro" id="IPR013694">
    <property type="entry name" value="VIT"/>
</dbReference>
<keyword evidence="4" id="KW-1185">Reference proteome</keyword>
<dbReference type="Pfam" id="PF09906">
    <property type="entry name" value="DUF2135"/>
    <property type="match status" value="1"/>
</dbReference>
<evidence type="ECO:0000259" key="2">
    <source>
        <dbReference type="PROSITE" id="PS51468"/>
    </source>
</evidence>
<name>A0ABX4CTB3_9FLAO</name>
<dbReference type="Gene3D" id="1.25.40.10">
    <property type="entry name" value="Tetratricopeptide repeat domain"/>
    <property type="match status" value="1"/>
</dbReference>
<accession>A0ABX4CTB3</accession>
<evidence type="ECO:0000256" key="1">
    <source>
        <dbReference type="SAM" id="MobiDB-lite"/>
    </source>
</evidence>
<dbReference type="Proteomes" id="UP000198381">
    <property type="component" value="Unassembled WGS sequence"/>
</dbReference>
<sequence>MGTKTFAQSPELTVKGEEAEKVRMSKLFVNVKVVGNIAYTTAEMHFFNSGTRQMEAELIFPLPENVSVSRYAIDINGKLREAVPVNKNKGKQVFEAIEHRRVDPGLLEKVDGNNFKTRIYPLMPNGERTVVIGYEEELSAFDKDNLAYQLVSRFPKKLDQFEINVTVLGTSTAPIVTESSEKEISFSKWNQSFQASVKKENYEPAEKIVIKIPIQQNIPSVMMQDAGGQYYFYGNTFIEGNKIAKKNPASIGLIWDNSLSCKNRDLKKELDLLDAYFQKNKNTKVTLYFLNYTFEKQKEFVISNGNWTELKTVLENTKYDGGTRYSQISFENQDEFLFFSDGLSSLSENLLPKTKKQVYTITSSVSADFSFLNYSAMKTGGNFINLNQISAETALDKLTNASLKFLGIKENLTTTDLFPMEGTPVSGNFSFSGISLNPKNEITLLFGYNNEAVLEKKITLDAAVQSSADVNIEKLWAQKKIANFELQYAKNADEIEFLGKKFGIVTKNTSLIVLENVRDYIMYDIIPPAELRSEFDRIKKQEHDTNVAQQKSNWDNIESYFNGLNVWWKKNLKYNGQKIASKYKHNRQVPGPPPPPSAEGRNGDIRIGTEAIVGTETIKGDPDAAVTIDEPVGAGSVSTVIVEDNAVYNTSTPPKTDQVKFVAPVVAKAQEVTEDVPKITELKDKKVGSEEIQRETNAAKLQETVVAGYLPENASKNKDLSQDLNFSRGYLAGDSKKPLIIVDGQFYEGELTDLKSDDIDTVDVLKDASRIASYGSRGANGVIIITTKKKSSNSGIVQTKSWNPDRLYLKALAKVPKEKQYDLYFELRKSQERNPSFYFDVAHFFYNQGDFKKALLIISNIADLGLENHQLYKTLTYTLRQWKDYNDAVFTAKQVVKWREHEPQSFRDYALTLEDAGKYQEAFDELIKALEVNYYGEMSGQYEGVEDIILMDVNRMITAHSSIKTGKLDKKYLAKMPVDIRVIMNWNQMDVDLDLHVIEPTNEECYYSHTSTQIGGRFSKDFTEGYGPEQYIIRNAVKGKYQIKTNYFGETELTENGPATLMVEIYITRAGKTSRTLKTIQLGKIKENQALAEIIW</sequence>
<dbReference type="EMBL" id="MUHD01000024">
    <property type="protein sequence ID" value="OXB06688.1"/>
    <property type="molecule type" value="Genomic_DNA"/>
</dbReference>
<feature type="domain" description="VIT" evidence="2">
    <location>
        <begin position="8"/>
        <end position="136"/>
    </location>
</feature>
<keyword evidence="3" id="KW-0675">Receptor</keyword>
<dbReference type="InterPro" id="IPR023997">
    <property type="entry name" value="TonB-dep_OMP_SusC/RagA_CS"/>
</dbReference>
<evidence type="ECO:0000313" key="4">
    <source>
        <dbReference type="Proteomes" id="UP000198381"/>
    </source>
</evidence>
<dbReference type="SUPFAM" id="SSF48452">
    <property type="entry name" value="TPR-like"/>
    <property type="match status" value="1"/>
</dbReference>
<comment type="caution">
    <text evidence="3">The sequence shown here is derived from an EMBL/GenBank/DDBJ whole genome shotgun (WGS) entry which is preliminary data.</text>
</comment>